<dbReference type="PANTHER" id="PTHR45913:SF19">
    <property type="entry name" value="LOW QUALITY PROTEIN: ZINC FINGER BED DOMAIN-CONTAINING PROTEIN 5-LIKE"/>
    <property type="match status" value="1"/>
</dbReference>
<dbReference type="AlphaFoldDB" id="A0AAW1L4T9"/>
<dbReference type="Proteomes" id="UP001458880">
    <property type="component" value="Unassembled WGS sequence"/>
</dbReference>
<protein>
    <recommendedName>
        <fullName evidence="3">HAT C-terminal dimerisation domain-containing protein</fullName>
    </recommendedName>
</protein>
<evidence type="ECO:0000313" key="1">
    <source>
        <dbReference type="EMBL" id="KAK9729799.1"/>
    </source>
</evidence>
<keyword evidence="2" id="KW-1185">Reference proteome</keyword>
<gene>
    <name evidence="1" type="ORF">QE152_g15766</name>
</gene>
<accession>A0AAW1L4T9</accession>
<organism evidence="1 2">
    <name type="scientific">Popillia japonica</name>
    <name type="common">Japanese beetle</name>
    <dbReference type="NCBI Taxonomy" id="7064"/>
    <lineage>
        <taxon>Eukaryota</taxon>
        <taxon>Metazoa</taxon>
        <taxon>Ecdysozoa</taxon>
        <taxon>Arthropoda</taxon>
        <taxon>Hexapoda</taxon>
        <taxon>Insecta</taxon>
        <taxon>Pterygota</taxon>
        <taxon>Neoptera</taxon>
        <taxon>Endopterygota</taxon>
        <taxon>Coleoptera</taxon>
        <taxon>Polyphaga</taxon>
        <taxon>Scarabaeiformia</taxon>
        <taxon>Scarabaeidae</taxon>
        <taxon>Rutelinae</taxon>
        <taxon>Popillia</taxon>
    </lineage>
</organism>
<dbReference type="EMBL" id="JASPKY010000157">
    <property type="protein sequence ID" value="KAK9729799.1"/>
    <property type="molecule type" value="Genomic_DNA"/>
</dbReference>
<reference evidence="1 2" key="1">
    <citation type="journal article" date="2024" name="BMC Genomics">
        <title>De novo assembly and annotation of Popillia japonica's genome with initial clues to its potential as an invasive pest.</title>
        <authorList>
            <person name="Cucini C."/>
            <person name="Boschi S."/>
            <person name="Funari R."/>
            <person name="Cardaioli E."/>
            <person name="Iannotti N."/>
            <person name="Marturano G."/>
            <person name="Paoli F."/>
            <person name="Bruttini M."/>
            <person name="Carapelli A."/>
            <person name="Frati F."/>
            <person name="Nardi F."/>
        </authorList>
    </citation>
    <scope>NUCLEOTIDE SEQUENCE [LARGE SCALE GENOMIC DNA]</scope>
    <source>
        <strain evidence="1">DMR45628</strain>
    </source>
</reference>
<name>A0AAW1L4T9_POPJA</name>
<sequence length="191" mass="22200">MLTRFFELRDEAARIEKESFTNFPTLKQFLESSEDSLLDHIKGNIAEHLRTLATTFREYFPEPHPDDSCIRNPFSCQEIEKIHGLTEDEQDQLVDLSSCGAIKNNFNGEQIADFWALARKDYKELGDKAMKKILPFATTYRCEQAFSSMCFMTNKYKNRLGMPSDFRVKMSSLEPNISEIMDSRVRFNSSH</sequence>
<evidence type="ECO:0008006" key="3">
    <source>
        <dbReference type="Google" id="ProtNLM"/>
    </source>
</evidence>
<proteinExistence type="predicted"/>
<evidence type="ECO:0000313" key="2">
    <source>
        <dbReference type="Proteomes" id="UP001458880"/>
    </source>
</evidence>
<dbReference type="PANTHER" id="PTHR45913">
    <property type="entry name" value="EPM2A-INTERACTING PROTEIN 1"/>
    <property type="match status" value="1"/>
</dbReference>
<comment type="caution">
    <text evidence="1">The sequence shown here is derived from an EMBL/GenBank/DDBJ whole genome shotgun (WGS) entry which is preliminary data.</text>
</comment>